<gene>
    <name evidence="2" type="ORF">BACERE00221_01981</name>
</gene>
<feature type="compositionally biased region" description="Low complexity" evidence="1">
    <location>
        <begin position="1"/>
        <end position="10"/>
    </location>
</feature>
<dbReference type="RefSeq" id="WP_000723866.1">
    <property type="nucleotide sequence ID" value="NZ_FWZC01000032.1"/>
</dbReference>
<evidence type="ECO:0008006" key="4">
    <source>
        <dbReference type="Google" id="ProtNLM"/>
    </source>
</evidence>
<reference evidence="2 3" key="1">
    <citation type="submission" date="2017-04" db="EMBL/GenBank/DDBJ databases">
        <authorList>
            <person name="Criscuolo A."/>
        </authorList>
    </citation>
    <scope>NUCLEOTIDE SEQUENCE [LARGE SCALE GENOMIC DNA]</scope>
    <source>
        <strain evidence="2">16-00221</strain>
    </source>
</reference>
<evidence type="ECO:0000313" key="2">
    <source>
        <dbReference type="EMBL" id="SMD99481.1"/>
    </source>
</evidence>
<sequence>MKKIRNQQQKKQNRQHKKEKLSIRDIEELMGIRRARYERGHGGALRQK</sequence>
<feature type="region of interest" description="Disordered" evidence="1">
    <location>
        <begin position="1"/>
        <end position="22"/>
    </location>
</feature>
<evidence type="ECO:0000256" key="1">
    <source>
        <dbReference type="SAM" id="MobiDB-lite"/>
    </source>
</evidence>
<dbReference type="AlphaFoldDB" id="A0A9X8X4K9"/>
<dbReference type="EMBL" id="FWZC01000032">
    <property type="protein sequence ID" value="SMD99481.1"/>
    <property type="molecule type" value="Genomic_DNA"/>
</dbReference>
<name>A0A9X8X4K9_9BACI</name>
<protein>
    <recommendedName>
        <fullName evidence="4">Phage protein</fullName>
    </recommendedName>
</protein>
<evidence type="ECO:0000313" key="3">
    <source>
        <dbReference type="Proteomes" id="UP000194435"/>
    </source>
</evidence>
<comment type="caution">
    <text evidence="2">The sequence shown here is derived from an EMBL/GenBank/DDBJ whole genome shotgun (WGS) entry which is preliminary data.</text>
</comment>
<dbReference type="Proteomes" id="UP000194435">
    <property type="component" value="Unassembled WGS sequence"/>
</dbReference>
<organism evidence="2 3">
    <name type="scientific">Bacillus paranthracis</name>
    <dbReference type="NCBI Taxonomy" id="2026186"/>
    <lineage>
        <taxon>Bacteria</taxon>
        <taxon>Bacillati</taxon>
        <taxon>Bacillota</taxon>
        <taxon>Bacilli</taxon>
        <taxon>Bacillales</taxon>
        <taxon>Bacillaceae</taxon>
        <taxon>Bacillus</taxon>
        <taxon>Bacillus cereus group</taxon>
    </lineage>
</organism>
<accession>A0A9X8X4K9</accession>
<proteinExistence type="predicted"/>